<dbReference type="Pfam" id="PF02633">
    <property type="entry name" value="Creatininase"/>
    <property type="match status" value="1"/>
</dbReference>
<dbReference type="OrthoDB" id="9801445at2"/>
<keyword evidence="2" id="KW-0479">Metal-binding</keyword>
<dbReference type="GO" id="GO:0046872">
    <property type="term" value="F:metal ion binding"/>
    <property type="evidence" value="ECO:0007669"/>
    <property type="project" value="UniProtKB-KW"/>
</dbReference>
<evidence type="ECO:0000256" key="3">
    <source>
        <dbReference type="ARBA" id="ARBA00022801"/>
    </source>
</evidence>
<keyword evidence="4" id="KW-0862">Zinc</keyword>
<dbReference type="PANTHER" id="PTHR35005">
    <property type="entry name" value="3-DEHYDRO-SCYLLO-INOSOSE HYDROLASE"/>
    <property type="match status" value="1"/>
</dbReference>
<dbReference type="Proteomes" id="UP000183900">
    <property type="component" value="Unassembled WGS sequence"/>
</dbReference>
<organism evidence="6 7">
    <name type="scientific">Pannonibacter indicus</name>
    <dbReference type="NCBI Taxonomy" id="466044"/>
    <lineage>
        <taxon>Bacteria</taxon>
        <taxon>Pseudomonadati</taxon>
        <taxon>Pseudomonadota</taxon>
        <taxon>Alphaproteobacteria</taxon>
        <taxon>Hyphomicrobiales</taxon>
        <taxon>Stappiaceae</taxon>
        <taxon>Pannonibacter</taxon>
    </lineage>
</organism>
<sequence length="269" mass="29516">MSALPRRFWHEMTTAEFSGSDTRNWIAVLPVAAIEQHGPHLPVWTDTAIAEGQIARTLELLPEDLPVTFLPVQQIGKSNEHISSPGTLTISWDTLTRAWIDIGESVARAGIRKLVLINSHGGNVPIIDIVARELRISHEMLVTATAWSRFGQPEGVFPADEFTYGIHGGDIETSIMLHLQPGLVRMDKAIDFPSTQQDFIKEFKYLRGHGQQQFGWKAQDLNPAGAVGNAARATAEKGKASLDHAAAGFVELLKDIHAFDLSRLWSAGA</sequence>
<dbReference type="SUPFAM" id="SSF102215">
    <property type="entry name" value="Creatininase"/>
    <property type="match status" value="1"/>
</dbReference>
<dbReference type="EMBL" id="CYHE01000007">
    <property type="protein sequence ID" value="CUA97328.1"/>
    <property type="molecule type" value="Genomic_DNA"/>
</dbReference>
<accession>A0A0K6I2P5</accession>
<dbReference type="Gene3D" id="3.40.50.10310">
    <property type="entry name" value="Creatininase"/>
    <property type="match status" value="1"/>
</dbReference>
<evidence type="ECO:0000313" key="7">
    <source>
        <dbReference type="Proteomes" id="UP000183900"/>
    </source>
</evidence>
<dbReference type="GO" id="GO:0009231">
    <property type="term" value="P:riboflavin biosynthetic process"/>
    <property type="evidence" value="ECO:0007669"/>
    <property type="project" value="TreeGrafter"/>
</dbReference>
<dbReference type="PANTHER" id="PTHR35005:SF1">
    <property type="entry name" value="2-AMINO-5-FORMYLAMINO-6-RIBOSYLAMINOPYRIMIDIN-4(3H)-ONE 5'-MONOPHOSPHATE DEFORMYLASE"/>
    <property type="match status" value="1"/>
</dbReference>
<gene>
    <name evidence="6" type="ORF">Ga0061067_10799</name>
</gene>
<reference evidence="7" key="1">
    <citation type="submission" date="2015-08" db="EMBL/GenBank/DDBJ databases">
        <authorList>
            <person name="Varghese N."/>
        </authorList>
    </citation>
    <scope>NUCLEOTIDE SEQUENCE [LARGE SCALE GENOMIC DNA]</scope>
    <source>
        <strain evidence="7">DSM 23407</strain>
    </source>
</reference>
<name>A0A0K6I2P5_9HYPH</name>
<dbReference type="InterPro" id="IPR024087">
    <property type="entry name" value="Creatininase-like_sf"/>
</dbReference>
<dbReference type="GO" id="GO:0016811">
    <property type="term" value="F:hydrolase activity, acting on carbon-nitrogen (but not peptide) bonds, in linear amides"/>
    <property type="evidence" value="ECO:0007669"/>
    <property type="project" value="TreeGrafter"/>
</dbReference>
<dbReference type="AlphaFoldDB" id="A0A0K6I2P5"/>
<keyword evidence="7" id="KW-1185">Reference proteome</keyword>
<protein>
    <submittedName>
        <fullName evidence="6">Creatinine amidohydrolase/Fe(II)-dependent formamide hydrolase involved in riboflavin and F420 biosynthesis</fullName>
    </submittedName>
</protein>
<evidence type="ECO:0000313" key="6">
    <source>
        <dbReference type="EMBL" id="CUA97328.1"/>
    </source>
</evidence>
<evidence type="ECO:0000256" key="2">
    <source>
        <dbReference type="ARBA" id="ARBA00022723"/>
    </source>
</evidence>
<comment type="similarity">
    <text evidence="5">Belongs to the creatininase superfamily.</text>
</comment>
<keyword evidence="3 6" id="KW-0378">Hydrolase</keyword>
<dbReference type="InterPro" id="IPR003785">
    <property type="entry name" value="Creatininase/forma_Hydrolase"/>
</dbReference>
<evidence type="ECO:0000256" key="1">
    <source>
        <dbReference type="ARBA" id="ARBA00001947"/>
    </source>
</evidence>
<evidence type="ECO:0000256" key="4">
    <source>
        <dbReference type="ARBA" id="ARBA00022833"/>
    </source>
</evidence>
<proteinExistence type="inferred from homology"/>
<dbReference type="RefSeq" id="WP_055455968.1">
    <property type="nucleotide sequence ID" value="NZ_CYHE01000007.1"/>
</dbReference>
<comment type="cofactor">
    <cofactor evidence="1">
        <name>Zn(2+)</name>
        <dbReference type="ChEBI" id="CHEBI:29105"/>
    </cofactor>
</comment>
<evidence type="ECO:0000256" key="5">
    <source>
        <dbReference type="ARBA" id="ARBA00024029"/>
    </source>
</evidence>